<evidence type="ECO:0000256" key="1">
    <source>
        <dbReference type="SAM" id="SignalP"/>
    </source>
</evidence>
<feature type="signal peptide" evidence="1">
    <location>
        <begin position="1"/>
        <end position="21"/>
    </location>
</feature>
<keyword evidence="3" id="KW-1185">Reference proteome</keyword>
<organism evidence="2 3">
    <name type="scientific">Duganella fentianensis</name>
    <dbReference type="NCBI Taxonomy" id="2692177"/>
    <lineage>
        <taxon>Bacteria</taxon>
        <taxon>Pseudomonadati</taxon>
        <taxon>Pseudomonadota</taxon>
        <taxon>Betaproteobacteria</taxon>
        <taxon>Burkholderiales</taxon>
        <taxon>Oxalobacteraceae</taxon>
        <taxon>Telluria group</taxon>
        <taxon>Duganella</taxon>
    </lineage>
</organism>
<gene>
    <name evidence="2" type="ORF">GTP23_09685</name>
</gene>
<comment type="caution">
    <text evidence="2">The sequence shown here is derived from an EMBL/GenBank/DDBJ whole genome shotgun (WGS) entry which is preliminary data.</text>
</comment>
<protein>
    <submittedName>
        <fullName evidence="2">Uncharacterized protein</fullName>
    </submittedName>
</protein>
<dbReference type="EMBL" id="WWCL01000002">
    <property type="protein sequence ID" value="MYN45326.1"/>
    <property type="molecule type" value="Genomic_DNA"/>
</dbReference>
<feature type="chain" id="PRO_5032327545" evidence="1">
    <location>
        <begin position="22"/>
        <end position="149"/>
    </location>
</feature>
<proteinExistence type="predicted"/>
<sequence>MKQARLVSGLVLLVLSATVWAQEPITDRQQCRFIQGLMRPIDNMAKRKFKRSQAKVIERRDHTVVYELAPDPAIYLNVVLGEHNRVVIAQAYIDGDYLKRRKLTPASIRKQLGIPAGQSLPAQLACDIASIDLIGGDNLESLVFDRYID</sequence>
<dbReference type="Proteomes" id="UP000444316">
    <property type="component" value="Unassembled WGS sequence"/>
</dbReference>
<evidence type="ECO:0000313" key="3">
    <source>
        <dbReference type="Proteomes" id="UP000444316"/>
    </source>
</evidence>
<name>A0A845I2K7_9BURK</name>
<accession>A0A845I2K7</accession>
<dbReference type="AlphaFoldDB" id="A0A845I2K7"/>
<evidence type="ECO:0000313" key="2">
    <source>
        <dbReference type="EMBL" id="MYN45326.1"/>
    </source>
</evidence>
<reference evidence="2" key="1">
    <citation type="submission" date="2019-12" db="EMBL/GenBank/DDBJ databases">
        <title>Novel species isolated from a subtropical stream in China.</title>
        <authorList>
            <person name="Lu H."/>
        </authorList>
    </citation>
    <scope>NUCLEOTIDE SEQUENCE [LARGE SCALE GENOMIC DNA]</scope>
    <source>
        <strain evidence="2">FT93W</strain>
    </source>
</reference>
<keyword evidence="1" id="KW-0732">Signal</keyword>
<dbReference type="RefSeq" id="WP_161034967.1">
    <property type="nucleotide sequence ID" value="NZ_WWCL01000002.1"/>
</dbReference>